<dbReference type="Pfam" id="PF01636">
    <property type="entry name" value="APH"/>
    <property type="match status" value="1"/>
</dbReference>
<dbReference type="InterPro" id="IPR011009">
    <property type="entry name" value="Kinase-like_dom_sf"/>
</dbReference>
<feature type="region of interest" description="Disordered" evidence="4">
    <location>
        <begin position="1009"/>
        <end position="1034"/>
    </location>
</feature>
<name>A0A813JPV9_POLGL</name>
<dbReference type="SMART" id="SM00028">
    <property type="entry name" value="TPR"/>
    <property type="match status" value="4"/>
</dbReference>
<evidence type="ECO:0000256" key="2">
    <source>
        <dbReference type="ARBA" id="ARBA00022803"/>
    </source>
</evidence>
<dbReference type="SUPFAM" id="SSF48452">
    <property type="entry name" value="TPR-like"/>
    <property type="match status" value="1"/>
</dbReference>
<dbReference type="EMBL" id="CAJNNW010026051">
    <property type="protein sequence ID" value="CAE8682207.1"/>
    <property type="molecule type" value="Genomic_DNA"/>
</dbReference>
<dbReference type="Pfam" id="PF13424">
    <property type="entry name" value="TPR_12"/>
    <property type="match status" value="1"/>
</dbReference>
<evidence type="ECO:0000256" key="3">
    <source>
        <dbReference type="PROSITE-ProRule" id="PRU00339"/>
    </source>
</evidence>
<dbReference type="Proteomes" id="UP000626109">
    <property type="component" value="Unassembled WGS sequence"/>
</dbReference>
<evidence type="ECO:0000313" key="7">
    <source>
        <dbReference type="Proteomes" id="UP000626109"/>
    </source>
</evidence>
<keyword evidence="1" id="KW-0677">Repeat</keyword>
<feature type="compositionally biased region" description="Polar residues" evidence="4">
    <location>
        <begin position="700"/>
        <end position="710"/>
    </location>
</feature>
<proteinExistence type="predicted"/>
<protein>
    <recommendedName>
        <fullName evidence="5">Aminoglycoside phosphotransferase domain-containing protein</fullName>
    </recommendedName>
</protein>
<dbReference type="PANTHER" id="PTHR45641:SF19">
    <property type="entry name" value="NEPHROCYSTIN-3"/>
    <property type="match status" value="1"/>
</dbReference>
<sequence length="1447" mass="157481">MGCGASSYKAKEKAVCEEGVSQLVPVEPPAEIKAPADAPATEDKLGEAAPAPAAEEKKEEAAPAPAAEAAPAPAAEEAPAPAAEEKKKEEAEANTAVLSACQQVAGYEDATQSELEMKALAVGAQALSITCVKNKKRDPTRLSIVVRIHKKGPAPGSLSLQDVIGEAAANASVGPRLYFDGRLPTGQFASVMEYFEGGLPKETFLAESKDLSRQWGGVMATFHSIPTQILAPFDDCFSISDAGVAMINKTFGLSEEVVAERRLGTFPMQMLTFWGCFGHSPATEAKDQALAEITARFITGAPNWVKSDAGGRFVLCHGDPHHKNIMLNKEGNLKLIDFETARVMPACFDLAVPLFVEAAWERAVEGGSLVGFQPTDTPYDHRLEIAREYLTRTVGSVDASLEDLVWDMEVGVVSRMLFILYILKMSELSDEAGEAYYDKLYAAIDILENSHSDKEKRASSSANRRDEQMTSTCPRGSCDLVSHDTCDPVEALTPRTASHGVCRAAAAFWTQDADEDEEATGAVRGVTCSAENAASECEDGQGSTTGAPCKKYFVDVIDSENRTEADGLGQDIAGGEDVVETADVEVEVQEDEDEEAVGLDDFEGDDDETEVDCKVEAEGIMDSEEVDYEQNWTDCHGNDEMQDDAGACIPVPRTPEESLPAPFTPQELSLSCDESEEAMPLPGGASRSAVPQHRSAPYPAQSSLKRNGSLKQEARGELGISFVRGSSFLDDVDKIACLAVIPVESHRGLDLWFQSPGQTVQCGWCEEHLPQAQGRLLGGEGRSQFAQTDFVCHHCEAACSQSQWYEKTEDAEEDGWDAAWEGWSEVVHSGMLMSPRPRLFALALPHPPESGPTGFGLDRSPVQSSAALSRSPHEALSWSLSQVSSPGQEREVTNQCSVRLGFMESLSSRWVENVRRAIGGSLDSALAPWQRGTRVGFAATIKPGLIRLKVPSLLLEVFAWGLQELYVTFETPELANLRLPVDFRHSRSVSLLMPAEHVLSFPESEKIGQSAKGQKLSDQMRMPGDAGRKEEGPPEEAMLERDHFVWQEYHFLGGAEENLAALQGFEAEYTRRTAATSEGFRDPRLLCAALDLACAYIKNYALDKADALYTEIEPFCMERGLPWDVKCMQDMATLRCKQARQQDAAVLLEEVAARTPPHPATLRNLGTVYNQLGQFEKAQRFFEAAVKLNRDASEEKDDLWNLGLVRKNVGDYEAAAPMLEKALEAWKRDDPEDDVTIAKLHDSVGSCYDLMGRHDDGASHFAQARMLFSRSIGTDSPLTGSACEGLARALVRGGRYQEGFDALVEALEVHASKDAIHPTPLFELLGIALEDCVHAGGLDPPVLARLEQPIVLAVKNLQLRGLHSDANAGVLFERMAQVLLRCSMAEGDAQQQAAAAGRRTFAKDLLRRAEPLVAEATRTGLADLTHISTLISMQWQVIETQDAVYRR</sequence>
<feature type="domain" description="Aminoglycoside phosphotransferase" evidence="5">
    <location>
        <begin position="143"/>
        <end position="362"/>
    </location>
</feature>
<gene>
    <name evidence="6" type="ORF">PGLA2088_LOCUS22832</name>
</gene>
<evidence type="ECO:0000256" key="4">
    <source>
        <dbReference type="SAM" id="MobiDB-lite"/>
    </source>
</evidence>
<dbReference type="Gene3D" id="1.25.40.10">
    <property type="entry name" value="Tetratricopeptide repeat domain"/>
    <property type="match status" value="1"/>
</dbReference>
<feature type="repeat" description="TPR" evidence="3">
    <location>
        <begin position="1159"/>
        <end position="1192"/>
    </location>
</feature>
<reference evidence="6" key="1">
    <citation type="submission" date="2021-02" db="EMBL/GenBank/DDBJ databases">
        <authorList>
            <person name="Dougan E. K."/>
            <person name="Rhodes N."/>
            <person name="Thang M."/>
            <person name="Chan C."/>
        </authorList>
    </citation>
    <scope>NUCLEOTIDE SEQUENCE</scope>
</reference>
<evidence type="ECO:0000256" key="1">
    <source>
        <dbReference type="ARBA" id="ARBA00022737"/>
    </source>
</evidence>
<feature type="region of interest" description="Disordered" evidence="4">
    <location>
        <begin position="590"/>
        <end position="609"/>
    </location>
</feature>
<dbReference type="PROSITE" id="PS50005">
    <property type="entry name" value="TPR"/>
    <property type="match status" value="1"/>
</dbReference>
<dbReference type="InterPro" id="IPR019734">
    <property type="entry name" value="TPR_rpt"/>
</dbReference>
<organism evidence="6 7">
    <name type="scientific">Polarella glacialis</name>
    <name type="common">Dinoflagellate</name>
    <dbReference type="NCBI Taxonomy" id="89957"/>
    <lineage>
        <taxon>Eukaryota</taxon>
        <taxon>Sar</taxon>
        <taxon>Alveolata</taxon>
        <taxon>Dinophyceae</taxon>
        <taxon>Suessiales</taxon>
        <taxon>Suessiaceae</taxon>
        <taxon>Polarella</taxon>
    </lineage>
</organism>
<feature type="region of interest" description="Disordered" evidence="4">
    <location>
        <begin position="653"/>
        <end position="710"/>
    </location>
</feature>
<keyword evidence="2 3" id="KW-0802">TPR repeat</keyword>
<evidence type="ECO:0000259" key="5">
    <source>
        <dbReference type="Pfam" id="PF01636"/>
    </source>
</evidence>
<dbReference type="InterPro" id="IPR011990">
    <property type="entry name" value="TPR-like_helical_dom_sf"/>
</dbReference>
<feature type="region of interest" description="Disordered" evidence="4">
    <location>
        <begin position="452"/>
        <end position="474"/>
    </location>
</feature>
<dbReference type="Gene3D" id="3.90.1200.10">
    <property type="match status" value="1"/>
</dbReference>
<dbReference type="SUPFAM" id="SSF56112">
    <property type="entry name" value="Protein kinase-like (PK-like)"/>
    <property type="match status" value="1"/>
</dbReference>
<comment type="caution">
    <text evidence="6">The sequence shown here is derived from an EMBL/GenBank/DDBJ whole genome shotgun (WGS) entry which is preliminary data.</text>
</comment>
<feature type="compositionally biased region" description="Basic and acidic residues" evidence="4">
    <location>
        <begin position="452"/>
        <end position="468"/>
    </location>
</feature>
<dbReference type="PANTHER" id="PTHR45641">
    <property type="entry name" value="TETRATRICOPEPTIDE REPEAT PROTEIN (AFU_ORTHOLOGUE AFUA_6G03870)"/>
    <property type="match status" value="1"/>
</dbReference>
<accession>A0A813JPV9</accession>
<dbReference type="PROSITE" id="PS50293">
    <property type="entry name" value="TPR_REGION"/>
    <property type="match status" value="1"/>
</dbReference>
<feature type="region of interest" description="Disordered" evidence="4">
    <location>
        <begin position="1"/>
        <end position="94"/>
    </location>
</feature>
<evidence type="ECO:0000313" key="6">
    <source>
        <dbReference type="EMBL" id="CAE8682207.1"/>
    </source>
</evidence>
<feature type="compositionally biased region" description="Low complexity" evidence="4">
    <location>
        <begin position="62"/>
        <end position="82"/>
    </location>
</feature>
<dbReference type="InterPro" id="IPR002575">
    <property type="entry name" value="Aminoglycoside_PTrfase"/>
</dbReference>